<organism evidence="6 7">
    <name type="scientific">Paraburkholderia caballeronis</name>
    <dbReference type="NCBI Taxonomy" id="416943"/>
    <lineage>
        <taxon>Bacteria</taxon>
        <taxon>Pseudomonadati</taxon>
        <taxon>Pseudomonadota</taxon>
        <taxon>Betaproteobacteria</taxon>
        <taxon>Burkholderiales</taxon>
        <taxon>Burkholderiaceae</taxon>
        <taxon>Paraburkholderia</taxon>
    </lineage>
</organism>
<dbReference type="Proteomes" id="UP000199120">
    <property type="component" value="Unassembled WGS sequence"/>
</dbReference>
<dbReference type="InterPro" id="IPR011711">
    <property type="entry name" value="GntR_C"/>
</dbReference>
<feature type="region of interest" description="Disordered" evidence="4">
    <location>
        <begin position="1"/>
        <end position="28"/>
    </location>
</feature>
<dbReference type="SUPFAM" id="SSF46785">
    <property type="entry name" value="Winged helix' DNA-binding domain"/>
    <property type="match status" value="1"/>
</dbReference>
<accession>A0A1H7R2K1</accession>
<sequence>MRDKSLSHPDDAEPRVDSGGAAAMPLRGAPDGVSRADFVYARLREDIFELRLLPGDRLTETGIASRFEVSRTPAREALQRLQGDGLMRGYVRGGWEVAPIDFSRFDDLYEMRELIETFAIRRVCDRYARRLPDVVETLDALDALWNVPPAQRMTDGRRVAEHDEAFHLALVDAAGNEEVSAALRRVTDRIHVVHRLGFIYGDRVGDTYDEHAALLAAIRGGHCDEAAALASRHVYRCRAEVCKLGAQRLEGVRFAAG</sequence>
<dbReference type="SUPFAM" id="SSF48008">
    <property type="entry name" value="GntR ligand-binding domain-like"/>
    <property type="match status" value="1"/>
</dbReference>
<name>A0A1H7R2K1_9BURK</name>
<evidence type="ECO:0000313" key="7">
    <source>
        <dbReference type="Proteomes" id="UP000199120"/>
    </source>
</evidence>
<feature type="compositionally biased region" description="Basic and acidic residues" evidence="4">
    <location>
        <begin position="1"/>
        <end position="16"/>
    </location>
</feature>
<evidence type="ECO:0000259" key="5">
    <source>
        <dbReference type="PROSITE" id="PS50949"/>
    </source>
</evidence>
<dbReference type="Gene3D" id="1.10.10.10">
    <property type="entry name" value="Winged helix-like DNA-binding domain superfamily/Winged helix DNA-binding domain"/>
    <property type="match status" value="1"/>
</dbReference>
<evidence type="ECO:0000256" key="1">
    <source>
        <dbReference type="ARBA" id="ARBA00023015"/>
    </source>
</evidence>
<dbReference type="SMART" id="SM00345">
    <property type="entry name" value="HTH_GNTR"/>
    <property type="match status" value="1"/>
</dbReference>
<dbReference type="GO" id="GO:0003677">
    <property type="term" value="F:DNA binding"/>
    <property type="evidence" value="ECO:0007669"/>
    <property type="project" value="UniProtKB-KW"/>
</dbReference>
<dbReference type="SMART" id="SM00895">
    <property type="entry name" value="FCD"/>
    <property type="match status" value="1"/>
</dbReference>
<evidence type="ECO:0000256" key="4">
    <source>
        <dbReference type="SAM" id="MobiDB-lite"/>
    </source>
</evidence>
<keyword evidence="2 6" id="KW-0238">DNA-binding</keyword>
<dbReference type="Pfam" id="PF00392">
    <property type="entry name" value="GntR"/>
    <property type="match status" value="1"/>
</dbReference>
<keyword evidence="3" id="KW-0804">Transcription</keyword>
<dbReference type="InterPro" id="IPR000524">
    <property type="entry name" value="Tscrpt_reg_HTH_GntR"/>
</dbReference>
<feature type="domain" description="HTH gntR-type" evidence="5">
    <location>
        <begin position="33"/>
        <end position="100"/>
    </location>
</feature>
<keyword evidence="1" id="KW-0805">Transcription regulation</keyword>
<gene>
    <name evidence="6" type="ORF">SAMN05192542_10980</name>
</gene>
<dbReference type="EMBL" id="FOAJ01000009">
    <property type="protein sequence ID" value="SEL54392.1"/>
    <property type="molecule type" value="Genomic_DNA"/>
</dbReference>
<evidence type="ECO:0000313" key="6">
    <source>
        <dbReference type="EMBL" id="SEL54392.1"/>
    </source>
</evidence>
<dbReference type="STRING" id="416943.SAMN05445871_2964"/>
<reference evidence="7" key="1">
    <citation type="submission" date="2016-10" db="EMBL/GenBank/DDBJ databases">
        <authorList>
            <person name="Varghese N."/>
            <person name="Submissions S."/>
        </authorList>
    </citation>
    <scope>NUCLEOTIDE SEQUENCE [LARGE SCALE GENOMIC DNA]</scope>
    <source>
        <strain evidence="7">LMG 26416</strain>
    </source>
</reference>
<dbReference type="InterPro" id="IPR008920">
    <property type="entry name" value="TF_FadR/GntR_C"/>
</dbReference>
<dbReference type="PANTHER" id="PTHR43537:SF45">
    <property type="entry name" value="GNTR FAMILY REGULATORY PROTEIN"/>
    <property type="match status" value="1"/>
</dbReference>
<dbReference type="InterPro" id="IPR036390">
    <property type="entry name" value="WH_DNA-bd_sf"/>
</dbReference>
<evidence type="ECO:0000256" key="3">
    <source>
        <dbReference type="ARBA" id="ARBA00023163"/>
    </source>
</evidence>
<protein>
    <submittedName>
        <fullName evidence="6">DNA-binding transcriptional regulator, GntR family</fullName>
    </submittedName>
</protein>
<dbReference type="PROSITE" id="PS50949">
    <property type="entry name" value="HTH_GNTR"/>
    <property type="match status" value="1"/>
</dbReference>
<dbReference type="AlphaFoldDB" id="A0A1H7R2K1"/>
<dbReference type="PANTHER" id="PTHR43537">
    <property type="entry name" value="TRANSCRIPTIONAL REGULATOR, GNTR FAMILY"/>
    <property type="match status" value="1"/>
</dbReference>
<proteinExistence type="predicted"/>
<dbReference type="InterPro" id="IPR036388">
    <property type="entry name" value="WH-like_DNA-bd_sf"/>
</dbReference>
<dbReference type="Pfam" id="PF07729">
    <property type="entry name" value="FCD"/>
    <property type="match status" value="1"/>
</dbReference>
<dbReference type="CDD" id="cd07377">
    <property type="entry name" value="WHTH_GntR"/>
    <property type="match status" value="1"/>
</dbReference>
<evidence type="ECO:0000256" key="2">
    <source>
        <dbReference type="ARBA" id="ARBA00023125"/>
    </source>
</evidence>
<dbReference type="Gene3D" id="1.20.120.530">
    <property type="entry name" value="GntR ligand-binding domain-like"/>
    <property type="match status" value="1"/>
</dbReference>
<keyword evidence="7" id="KW-1185">Reference proteome</keyword>
<dbReference type="GO" id="GO:0003700">
    <property type="term" value="F:DNA-binding transcription factor activity"/>
    <property type="evidence" value="ECO:0007669"/>
    <property type="project" value="InterPro"/>
</dbReference>